<feature type="transmembrane region" description="Helical" evidence="8">
    <location>
        <begin position="268"/>
        <end position="289"/>
    </location>
</feature>
<keyword evidence="7" id="KW-0868">Chloride</keyword>
<keyword evidence="2" id="KW-0813">Transport</keyword>
<keyword evidence="6 8" id="KW-0472">Membrane</keyword>
<dbReference type="Gene3D" id="3.30.70.1450">
    <property type="entry name" value="Regulator of K+ conductance, C-terminal domain"/>
    <property type="match status" value="1"/>
</dbReference>
<feature type="domain" description="RCK C-terminal" evidence="9">
    <location>
        <begin position="430"/>
        <end position="511"/>
    </location>
</feature>
<dbReference type="AlphaFoldDB" id="A0A4P8IE13"/>
<dbReference type="Pfam" id="PF00654">
    <property type="entry name" value="Voltage_CLC"/>
    <property type="match status" value="1"/>
</dbReference>
<dbReference type="RefSeq" id="WP_137327613.1">
    <property type="nucleotide sequence ID" value="NZ_CP040058.1"/>
</dbReference>
<dbReference type="EMBL" id="CP040058">
    <property type="protein sequence ID" value="QCP34023.1"/>
    <property type="molecule type" value="Genomic_DNA"/>
</dbReference>
<dbReference type="GO" id="GO:0005247">
    <property type="term" value="F:voltage-gated chloride channel activity"/>
    <property type="evidence" value="ECO:0007669"/>
    <property type="project" value="TreeGrafter"/>
</dbReference>
<dbReference type="Proteomes" id="UP000298653">
    <property type="component" value="Chromosome"/>
</dbReference>
<keyword evidence="5" id="KW-0406">Ion transport</keyword>
<name>A0A4P8IE13_9FIRM</name>
<feature type="transmembrane region" description="Helical" evidence="8">
    <location>
        <begin position="12"/>
        <end position="37"/>
    </location>
</feature>
<dbReference type="InterPro" id="IPR014743">
    <property type="entry name" value="Cl-channel_core"/>
</dbReference>
<accession>A0A4P8IE13</accession>
<dbReference type="CDD" id="cd01031">
    <property type="entry name" value="EriC"/>
    <property type="match status" value="1"/>
</dbReference>
<feature type="transmembrane region" description="Helical" evidence="8">
    <location>
        <begin position="358"/>
        <end position="386"/>
    </location>
</feature>
<evidence type="ECO:0000256" key="3">
    <source>
        <dbReference type="ARBA" id="ARBA00022692"/>
    </source>
</evidence>
<dbReference type="PROSITE" id="PS51202">
    <property type="entry name" value="RCK_C"/>
    <property type="match status" value="1"/>
</dbReference>
<feature type="transmembrane region" description="Helical" evidence="8">
    <location>
        <begin position="225"/>
        <end position="248"/>
    </location>
</feature>
<protein>
    <submittedName>
        <fullName evidence="10">Chloride channel protein</fullName>
    </submittedName>
</protein>
<gene>
    <name evidence="10" type="ORF">AR1Y2_0569</name>
</gene>
<feature type="transmembrane region" description="Helical" evidence="8">
    <location>
        <begin position="57"/>
        <end position="77"/>
    </location>
</feature>
<dbReference type="SUPFAM" id="SSF116726">
    <property type="entry name" value="TrkA C-terminal domain-like"/>
    <property type="match status" value="1"/>
</dbReference>
<keyword evidence="11" id="KW-1185">Reference proteome</keyword>
<proteinExistence type="predicted"/>
<dbReference type="Gene3D" id="1.10.3080.10">
    <property type="entry name" value="Clc chloride channel"/>
    <property type="match status" value="1"/>
</dbReference>
<feature type="transmembrane region" description="Helical" evidence="8">
    <location>
        <begin position="301"/>
        <end position="321"/>
    </location>
</feature>
<evidence type="ECO:0000256" key="2">
    <source>
        <dbReference type="ARBA" id="ARBA00022448"/>
    </source>
</evidence>
<dbReference type="PANTHER" id="PTHR45711">
    <property type="entry name" value="CHLORIDE CHANNEL PROTEIN"/>
    <property type="match status" value="1"/>
</dbReference>
<comment type="subcellular location">
    <subcellularLocation>
        <location evidence="1">Membrane</location>
        <topology evidence="1">Multi-pass membrane protein</topology>
    </subcellularLocation>
</comment>
<dbReference type="GO" id="GO:0006813">
    <property type="term" value="P:potassium ion transport"/>
    <property type="evidence" value="ECO:0007669"/>
    <property type="project" value="InterPro"/>
</dbReference>
<sequence>MKTSKMENPHALSVSIVFEGLLVGLFAGCIAVIYRILLNHAESLLFRIIDFTKGNALYIAGWFIVLVALGLIVGRLVKWDDMCSGSGIPQVQGEMKGYISQNWISVLITKIIGGTLSIIGGLSLGREGPSVQLGAMAAKGLAKITKKSKTKERIMEVCGSGAGLAAAFNAPLAGIMFALEEIQKNFNSSMLVCVTAGALTSDFISKNVFGLSPVFEFRLKYALPLKYYGLLILLGIILGAAGALYNWVMLKGQDVYKKLSFLKPEYRTVIPFLVSGVLCYCLPSVLAGGHAMIERLETGHLLIGTMVLLLIGKFLFSAVSFGSGAPGGIFFPLLILGAYIGSIYGTSVTELTGISQDYIINFIILAMAGFFTAIVRAPITGVILIAEMTGTFEHFLSLAVVSLTAYVIAHLLKSEPIYESLLGRILAKKGLKTTDAAEGKVLSSFVVGTTCLAVGKKIKDVAWPEHCLIVTISRGKDEIIAKGSTVVHSGDTLVVLVDEDYLGMVTESFQLICGEITVE</sequence>
<keyword evidence="4 8" id="KW-1133">Transmembrane helix</keyword>
<dbReference type="PRINTS" id="PR00762">
    <property type="entry name" value="CLCHANNEL"/>
</dbReference>
<evidence type="ECO:0000313" key="11">
    <source>
        <dbReference type="Proteomes" id="UP000298653"/>
    </source>
</evidence>
<dbReference type="InterPro" id="IPR006037">
    <property type="entry name" value="RCK_C"/>
</dbReference>
<dbReference type="SUPFAM" id="SSF81340">
    <property type="entry name" value="Clc chloride channel"/>
    <property type="match status" value="1"/>
</dbReference>
<evidence type="ECO:0000256" key="4">
    <source>
        <dbReference type="ARBA" id="ARBA00022989"/>
    </source>
</evidence>
<evidence type="ECO:0000256" key="1">
    <source>
        <dbReference type="ARBA" id="ARBA00004141"/>
    </source>
</evidence>
<dbReference type="KEGG" id="arf:AR1Y2_0569"/>
<keyword evidence="3 8" id="KW-0812">Transmembrane</keyword>
<evidence type="ECO:0000256" key="6">
    <source>
        <dbReference type="ARBA" id="ARBA00023136"/>
    </source>
</evidence>
<dbReference type="PANTHER" id="PTHR45711:SF6">
    <property type="entry name" value="CHLORIDE CHANNEL PROTEIN"/>
    <property type="match status" value="1"/>
</dbReference>
<dbReference type="GO" id="GO:0005886">
    <property type="term" value="C:plasma membrane"/>
    <property type="evidence" value="ECO:0007669"/>
    <property type="project" value="TreeGrafter"/>
</dbReference>
<evidence type="ECO:0000256" key="5">
    <source>
        <dbReference type="ARBA" id="ARBA00023065"/>
    </source>
</evidence>
<dbReference type="InterPro" id="IPR036721">
    <property type="entry name" value="RCK_C_sf"/>
</dbReference>
<evidence type="ECO:0000259" key="9">
    <source>
        <dbReference type="PROSITE" id="PS51202"/>
    </source>
</evidence>
<dbReference type="OrthoDB" id="9812438at2"/>
<evidence type="ECO:0000313" key="10">
    <source>
        <dbReference type="EMBL" id="QCP34023.1"/>
    </source>
</evidence>
<dbReference type="InterPro" id="IPR001807">
    <property type="entry name" value="ClC"/>
</dbReference>
<evidence type="ECO:0000256" key="8">
    <source>
        <dbReference type="SAM" id="Phobius"/>
    </source>
</evidence>
<dbReference type="GO" id="GO:0008324">
    <property type="term" value="F:monoatomic cation transmembrane transporter activity"/>
    <property type="evidence" value="ECO:0007669"/>
    <property type="project" value="InterPro"/>
</dbReference>
<feature type="transmembrane region" description="Helical" evidence="8">
    <location>
        <begin position="392"/>
        <end position="412"/>
    </location>
</feature>
<feature type="transmembrane region" description="Helical" evidence="8">
    <location>
        <begin position="327"/>
        <end position="346"/>
    </location>
</feature>
<organism evidence="10 11">
    <name type="scientific">Anaerostipes rhamnosivorans</name>
    <dbReference type="NCBI Taxonomy" id="1229621"/>
    <lineage>
        <taxon>Bacteria</taxon>
        <taxon>Bacillati</taxon>
        <taxon>Bacillota</taxon>
        <taxon>Clostridia</taxon>
        <taxon>Lachnospirales</taxon>
        <taxon>Lachnospiraceae</taxon>
        <taxon>Anaerostipes</taxon>
    </lineage>
</organism>
<evidence type="ECO:0000256" key="7">
    <source>
        <dbReference type="ARBA" id="ARBA00023214"/>
    </source>
</evidence>
<reference evidence="10 11" key="1">
    <citation type="submission" date="2019-05" db="EMBL/GenBank/DDBJ databases">
        <title>Complete genome sequencing of Anaerostipes rhamnosivorans.</title>
        <authorList>
            <person name="Bui T.P.N."/>
            <person name="de Vos W.M."/>
        </authorList>
    </citation>
    <scope>NUCLEOTIDE SEQUENCE [LARGE SCALE GENOMIC DNA]</scope>
    <source>
        <strain evidence="10 11">1y2</strain>
    </source>
</reference>
<dbReference type="Pfam" id="PF02080">
    <property type="entry name" value="TrkA_C"/>
    <property type="match status" value="1"/>
</dbReference>